<feature type="compositionally biased region" description="Basic and acidic residues" evidence="1">
    <location>
        <begin position="313"/>
        <end position="323"/>
    </location>
</feature>
<feature type="compositionally biased region" description="Acidic residues" evidence="1">
    <location>
        <begin position="51"/>
        <end position="61"/>
    </location>
</feature>
<gene>
    <name evidence="3" type="ORF">P3T76_001377</name>
</gene>
<feature type="compositionally biased region" description="Acidic residues" evidence="1">
    <location>
        <begin position="128"/>
        <end position="159"/>
    </location>
</feature>
<dbReference type="EMBL" id="JASMQC010000002">
    <property type="protein sequence ID" value="KAK1947367.1"/>
    <property type="molecule type" value="Genomic_DNA"/>
</dbReference>
<feature type="region of interest" description="Disordered" evidence="1">
    <location>
        <begin position="308"/>
        <end position="361"/>
    </location>
</feature>
<accession>A0AAD9GYX3</accession>
<dbReference type="AlphaFoldDB" id="A0AAD9GYX3"/>
<comment type="caution">
    <text evidence="3">The sequence shown here is derived from an EMBL/GenBank/DDBJ whole genome shotgun (WGS) entry which is preliminary data.</text>
</comment>
<feature type="compositionally biased region" description="Acidic residues" evidence="1">
    <location>
        <begin position="324"/>
        <end position="342"/>
    </location>
</feature>
<dbReference type="Proteomes" id="UP001259832">
    <property type="component" value="Unassembled WGS sequence"/>
</dbReference>
<keyword evidence="4" id="KW-1185">Reference proteome</keyword>
<name>A0AAD9GYX3_9STRA</name>
<dbReference type="InterPro" id="IPR029526">
    <property type="entry name" value="PGBD"/>
</dbReference>
<protein>
    <submittedName>
        <fullName evidence="3">PiggyBac transposable element-derived protein 4</fullName>
    </submittedName>
</protein>
<feature type="compositionally biased region" description="Basic and acidic residues" evidence="1">
    <location>
        <begin position="160"/>
        <end position="170"/>
    </location>
</feature>
<feature type="domain" description="PiggyBac transposable element-derived protein" evidence="2">
    <location>
        <begin position="466"/>
        <end position="818"/>
    </location>
</feature>
<evidence type="ECO:0000259" key="2">
    <source>
        <dbReference type="Pfam" id="PF13843"/>
    </source>
</evidence>
<feature type="region of interest" description="Disordered" evidence="1">
    <location>
        <begin position="211"/>
        <end position="237"/>
    </location>
</feature>
<feature type="compositionally biased region" description="Basic and acidic residues" evidence="1">
    <location>
        <begin position="1"/>
        <end position="41"/>
    </location>
</feature>
<feature type="compositionally biased region" description="Polar residues" evidence="1">
    <location>
        <begin position="224"/>
        <end position="233"/>
    </location>
</feature>
<evidence type="ECO:0000313" key="4">
    <source>
        <dbReference type="Proteomes" id="UP001259832"/>
    </source>
</evidence>
<evidence type="ECO:0000256" key="1">
    <source>
        <dbReference type="SAM" id="MobiDB-lite"/>
    </source>
</evidence>
<organism evidence="3 4">
    <name type="scientific">Phytophthora citrophthora</name>
    <dbReference type="NCBI Taxonomy" id="4793"/>
    <lineage>
        <taxon>Eukaryota</taxon>
        <taxon>Sar</taxon>
        <taxon>Stramenopiles</taxon>
        <taxon>Oomycota</taxon>
        <taxon>Peronosporomycetes</taxon>
        <taxon>Peronosporales</taxon>
        <taxon>Peronosporaceae</taxon>
        <taxon>Phytophthora</taxon>
    </lineage>
</organism>
<dbReference type="PANTHER" id="PTHR46599:SF3">
    <property type="entry name" value="PIGGYBAC TRANSPOSABLE ELEMENT-DERIVED PROTEIN 4"/>
    <property type="match status" value="1"/>
</dbReference>
<evidence type="ECO:0000313" key="3">
    <source>
        <dbReference type="EMBL" id="KAK1947367.1"/>
    </source>
</evidence>
<feature type="region of interest" description="Disordered" evidence="1">
    <location>
        <begin position="1"/>
        <end position="178"/>
    </location>
</feature>
<reference evidence="3" key="1">
    <citation type="submission" date="2023-08" db="EMBL/GenBank/DDBJ databases">
        <title>Reference Genome Resource for the Citrus Pathogen Phytophthora citrophthora.</title>
        <authorList>
            <person name="Moller H."/>
            <person name="Coetzee B."/>
            <person name="Rose L.J."/>
            <person name="Van Niekerk J.M."/>
        </authorList>
    </citation>
    <scope>NUCLEOTIDE SEQUENCE</scope>
    <source>
        <strain evidence="3">STE-U-9442</strain>
    </source>
</reference>
<dbReference type="PANTHER" id="PTHR46599">
    <property type="entry name" value="PIGGYBAC TRANSPOSABLE ELEMENT-DERIVED PROTEIN 4"/>
    <property type="match status" value="1"/>
</dbReference>
<proteinExistence type="predicted"/>
<dbReference type="Pfam" id="PF13843">
    <property type="entry name" value="DDE_Tnp_1_7"/>
    <property type="match status" value="1"/>
</dbReference>
<sequence length="848" mass="96609">MKREVRMPPKTPRPRETRSEHQRFVRHLEGRPSAERKRMMQEHAAFLAGDREDDMAFDDDANPPSASTPRPQLRPPTGKDVSYLRAQKRTIAQQRQAVAAKTVAGSGKKTPARRTKTSMTKSLHEEFVSEEDDDDDDDEEDGDYEDEEELVGEEEELGFEEERSPTNREPRARRRRRDVRRAAAEQCCIATAAAEVDGTLEHARVRKTIEESKKKKKKKKKNLQVESTTSEASPGTVDIAEIPPSSVASATRYNFASVGMIQHVLTDDVVCHVGLNSMKNTQLVHRVMIQLMEMTTDCKDAEAEISFYNDGEELQRPKARNGDETADDEGSSSDEDSSEETNAEVRDDGTDLNEIEPAVADSDIGGLSREWRELRKDEMVAFAQDDESMKAMRTSGWEFDPAKFPPDEKYPNLAPAGFIPVFHAEEGLAVGGKRVGPNLTARDDRMYEKQRTPGKTSREEFMVREAKKDDIEPHEIMHVLGLLMAQMLNPQRRRFRDHWSTERVGAVPRGTFNDYMPRHRFEHNMANLHITNNADVRAASDRAWKVRSVIDTLQKRFPRGYITPPVISFDEGIIPSRNRKNPTRQYLKAKPHKWGIKLFLTLEVYCGKAQHAAEVGNVPESQRSADPNTGPCAVIRNLEAVLPAPQNEVYHLVVTDRFYTSVQLAFQLLQRNVFSIGTILGDRVGYPQEIVEKNRDRPQRIEHGATRVAVARNCALVTGLVWWDRKPVQFLGTGSSRAMETCRMYALRVGRRTRGTGGRRHVVPCPAMVRDYYRWMGGVDIHDQFRLQQYSLQLQTWCKKYYKAIVIRLVEVAIVNAYIVFREAQKRMNLKQASHAEFLLNFMPNSCS</sequence>